<comment type="subcellular location">
    <subcellularLocation>
        <location evidence="1">Cell membrane</location>
        <topology evidence="1">Single-pass membrane protein</topology>
    </subcellularLocation>
</comment>
<dbReference type="InterPro" id="IPR050330">
    <property type="entry name" value="Bact_OuterMem_StrucFunc"/>
</dbReference>
<evidence type="ECO:0000256" key="2">
    <source>
        <dbReference type="ARBA" id="ARBA00008914"/>
    </source>
</evidence>
<sequence length="257" mass="27813">MDERWLVSFADMMTLMFALFMVLFSISSVNTSKFEDLQRSMQEAFSGAVLSGGKAVMETAAGSDAAQAPPEPPLPAMMPLDLAQQAGPAPRTRTLSAAAAARENEDFKRLKARIEALAEEAGLEGKVEAEVRRRGLVVRLLTDDVFFSSGEATLKAGSLRLLTRIGLLIDEEARHPVVVEGYTDSQPIGTARFPSNWELSGARAAAVVRHFGTTGINDQRMSLAGHAAQHPIDTNATPQGRARNRRVEIVLARLNRG</sequence>
<keyword evidence="9" id="KW-0282">Flagellum</keyword>
<evidence type="ECO:0000256" key="7">
    <source>
        <dbReference type="PROSITE-ProRule" id="PRU00473"/>
    </source>
</evidence>
<dbReference type="AlphaFoldDB" id="A0A6J4S8A4"/>
<dbReference type="InterPro" id="IPR006665">
    <property type="entry name" value="OmpA-like"/>
</dbReference>
<dbReference type="Pfam" id="PF13677">
    <property type="entry name" value="MotB_plug"/>
    <property type="match status" value="1"/>
</dbReference>
<dbReference type="PROSITE" id="PS51123">
    <property type="entry name" value="OMPA_2"/>
    <property type="match status" value="1"/>
</dbReference>
<gene>
    <name evidence="9" type="ORF">AVDCRST_MAG69-1223</name>
</gene>
<keyword evidence="3" id="KW-1003">Cell membrane</keyword>
<evidence type="ECO:0000256" key="6">
    <source>
        <dbReference type="ARBA" id="ARBA00023136"/>
    </source>
</evidence>
<dbReference type="CDD" id="cd07185">
    <property type="entry name" value="OmpA_C-like"/>
    <property type="match status" value="1"/>
</dbReference>
<evidence type="ECO:0000256" key="4">
    <source>
        <dbReference type="ARBA" id="ARBA00022692"/>
    </source>
</evidence>
<keyword evidence="6 7" id="KW-0472">Membrane</keyword>
<dbReference type="InterPro" id="IPR025713">
    <property type="entry name" value="MotB-like_N_dom"/>
</dbReference>
<evidence type="ECO:0000313" key="9">
    <source>
        <dbReference type="EMBL" id="CAA9488867.1"/>
    </source>
</evidence>
<dbReference type="InterPro" id="IPR036737">
    <property type="entry name" value="OmpA-like_sf"/>
</dbReference>
<reference evidence="9" key="1">
    <citation type="submission" date="2020-02" db="EMBL/GenBank/DDBJ databases">
        <authorList>
            <person name="Meier V. D."/>
        </authorList>
    </citation>
    <scope>NUCLEOTIDE SEQUENCE</scope>
    <source>
        <strain evidence="9">AVDCRST_MAG69</strain>
    </source>
</reference>
<protein>
    <submittedName>
        <fullName evidence="9">Flagellar motor rotation protein MotB</fullName>
    </submittedName>
</protein>
<keyword evidence="9" id="KW-0966">Cell projection</keyword>
<dbReference type="PANTHER" id="PTHR30329:SF20">
    <property type="entry name" value="EXPORTED PROTEIN"/>
    <property type="match status" value="1"/>
</dbReference>
<dbReference type="PANTHER" id="PTHR30329">
    <property type="entry name" value="STATOR ELEMENT OF FLAGELLAR MOTOR COMPLEX"/>
    <property type="match status" value="1"/>
</dbReference>
<evidence type="ECO:0000256" key="3">
    <source>
        <dbReference type="ARBA" id="ARBA00022475"/>
    </source>
</evidence>
<evidence type="ECO:0000256" key="1">
    <source>
        <dbReference type="ARBA" id="ARBA00004162"/>
    </source>
</evidence>
<dbReference type="EMBL" id="CADCVP010000134">
    <property type="protein sequence ID" value="CAA9488867.1"/>
    <property type="molecule type" value="Genomic_DNA"/>
</dbReference>
<evidence type="ECO:0000259" key="8">
    <source>
        <dbReference type="PROSITE" id="PS51123"/>
    </source>
</evidence>
<feature type="domain" description="OmpA-like" evidence="8">
    <location>
        <begin position="134"/>
        <end position="255"/>
    </location>
</feature>
<accession>A0A6J4S8A4</accession>
<proteinExistence type="inferred from homology"/>
<dbReference type="Pfam" id="PF00691">
    <property type="entry name" value="OmpA"/>
    <property type="match status" value="1"/>
</dbReference>
<keyword evidence="9" id="KW-0969">Cilium</keyword>
<keyword evidence="5" id="KW-1133">Transmembrane helix</keyword>
<organism evidence="9">
    <name type="scientific">uncultured Solirubrobacteraceae bacterium</name>
    <dbReference type="NCBI Taxonomy" id="1162706"/>
    <lineage>
        <taxon>Bacteria</taxon>
        <taxon>Bacillati</taxon>
        <taxon>Actinomycetota</taxon>
        <taxon>Thermoleophilia</taxon>
        <taxon>Solirubrobacterales</taxon>
        <taxon>Solirubrobacteraceae</taxon>
        <taxon>environmental samples</taxon>
    </lineage>
</organism>
<name>A0A6J4S8A4_9ACTN</name>
<comment type="similarity">
    <text evidence="2">Belongs to the MotB family.</text>
</comment>
<evidence type="ECO:0000256" key="5">
    <source>
        <dbReference type="ARBA" id="ARBA00022989"/>
    </source>
</evidence>
<keyword evidence="4" id="KW-0812">Transmembrane</keyword>
<dbReference type="Gene3D" id="3.30.1330.60">
    <property type="entry name" value="OmpA-like domain"/>
    <property type="match status" value="1"/>
</dbReference>
<dbReference type="SUPFAM" id="SSF103088">
    <property type="entry name" value="OmpA-like"/>
    <property type="match status" value="1"/>
</dbReference>
<dbReference type="GO" id="GO:0005886">
    <property type="term" value="C:plasma membrane"/>
    <property type="evidence" value="ECO:0007669"/>
    <property type="project" value="UniProtKB-SubCell"/>
</dbReference>